<organism evidence="2 3">
    <name type="scientific">Rhodopirellula baltica (strain DSM 10527 / NCIMB 13988 / SH1)</name>
    <dbReference type="NCBI Taxonomy" id="243090"/>
    <lineage>
        <taxon>Bacteria</taxon>
        <taxon>Pseudomonadati</taxon>
        <taxon>Planctomycetota</taxon>
        <taxon>Planctomycetia</taxon>
        <taxon>Pirellulales</taxon>
        <taxon>Pirellulaceae</taxon>
        <taxon>Rhodopirellula</taxon>
    </lineage>
</organism>
<dbReference type="AlphaFoldDB" id="Q7UT05"/>
<dbReference type="Proteomes" id="UP000001025">
    <property type="component" value="Chromosome"/>
</dbReference>
<dbReference type="HOGENOM" id="CLU_1794951_0_0_0"/>
<gene>
    <name evidence="2" type="ordered locus">RB4199</name>
</gene>
<evidence type="ECO:0000313" key="2">
    <source>
        <dbReference type="EMBL" id="CAD73637.1"/>
    </source>
</evidence>
<protein>
    <submittedName>
        <fullName evidence="2">Uncharacterized protein</fullName>
    </submittedName>
</protein>
<dbReference type="PATRIC" id="fig|243090.15.peg.1948"/>
<evidence type="ECO:0000256" key="1">
    <source>
        <dbReference type="SAM" id="MobiDB-lite"/>
    </source>
</evidence>
<dbReference type="STRING" id="243090.RB4199"/>
<proteinExistence type="predicted"/>
<sequence>MATRARRAKTDEEIKKCEREALMRIGRRLNAEKKPKGEHLKAGKRNKPQAEVYSEPAASRIAKEEGVGRATVERAGARMEIHDAVEKVAPDSKPRASERSYNHIHSDASVNNSALAALEYYANHTLLAAWATACPRAATAFRLF</sequence>
<feature type="region of interest" description="Disordered" evidence="1">
    <location>
        <begin position="28"/>
        <end position="58"/>
    </location>
</feature>
<reference evidence="2 3" key="1">
    <citation type="journal article" date="2003" name="Proc. Natl. Acad. Sci. U.S.A.">
        <title>Complete genome sequence of the marine planctomycete Pirellula sp. strain 1.</title>
        <authorList>
            <person name="Gloeckner F.O."/>
            <person name="Kube M."/>
            <person name="Bauer M."/>
            <person name="Teeling H."/>
            <person name="Lombardot T."/>
            <person name="Ludwig W."/>
            <person name="Gade D."/>
            <person name="Beck A."/>
            <person name="Borzym K."/>
            <person name="Heitmann K."/>
            <person name="Rabus R."/>
            <person name="Schlesner H."/>
            <person name="Amann R."/>
            <person name="Reinhardt R."/>
        </authorList>
    </citation>
    <scope>NUCLEOTIDE SEQUENCE [LARGE SCALE GENOMIC DNA]</scope>
    <source>
        <strain evidence="3">DSM 10527 / NCIMB 13988 / SH1</strain>
    </source>
</reference>
<evidence type="ECO:0000313" key="3">
    <source>
        <dbReference type="Proteomes" id="UP000001025"/>
    </source>
</evidence>
<feature type="compositionally biased region" description="Basic and acidic residues" evidence="1">
    <location>
        <begin position="29"/>
        <end position="41"/>
    </location>
</feature>
<dbReference type="InParanoid" id="Q7UT05"/>
<name>Q7UT05_RHOBA</name>
<keyword evidence="3" id="KW-1185">Reference proteome</keyword>
<dbReference type="EnsemblBacteria" id="CAD73637">
    <property type="protein sequence ID" value="CAD73637"/>
    <property type="gene ID" value="RB4199"/>
</dbReference>
<dbReference type="EMBL" id="BX294140">
    <property type="protein sequence ID" value="CAD73637.1"/>
    <property type="molecule type" value="Genomic_DNA"/>
</dbReference>
<accession>Q7UT05</accession>
<dbReference type="KEGG" id="rba:RB4199"/>